<sequence length="346" mass="38171">MRLDSKLPHLPIWGEAGRIPGNTGKSKSDVMNIDKSLTMEDVFTKYPGIWDKSTDELGDLRGNDYMVWDQEMEHGYAEETYSDVPLLIPFLSPGSDRCVILCPGGAYLTKSMDSEGQEVAEFLNAAGISAFVLWYRSYPYRAPLMYLDAQRAVRYVRFHAAEYGLDAHKIGLAGFSAGGNLAGVEALCFRDEPVDWPGYTPDEVDAVDGRPDALGLIYPAVSMHGDKITAVIGGRDLYEDPERREAFADRYDLRTHVQSGDAPAFLCACADDFVVPPPFLVELQQSYAKAGVSCELHLFPYGGHGFGACIPRQVGPFAPPDLTACRQWKELFCTWVNGVFDGKLNG</sequence>
<dbReference type="Pfam" id="PF20434">
    <property type="entry name" value="BD-FAE"/>
    <property type="match status" value="1"/>
</dbReference>
<dbReference type="GO" id="GO:0016787">
    <property type="term" value="F:hydrolase activity"/>
    <property type="evidence" value="ECO:0007669"/>
    <property type="project" value="UniProtKB-KW"/>
</dbReference>
<evidence type="ECO:0000313" key="3">
    <source>
        <dbReference type="EMBL" id="AFN57708.1"/>
    </source>
</evidence>
<organism evidence="3">
    <name type="scientific">uncultured bacterium r_08</name>
    <dbReference type="NCBI Taxonomy" id="1132282"/>
    <lineage>
        <taxon>Bacteria</taxon>
        <taxon>environmental samples</taxon>
    </lineage>
</organism>
<dbReference type="InterPro" id="IPR050300">
    <property type="entry name" value="GDXG_lipolytic_enzyme"/>
</dbReference>
<protein>
    <submittedName>
        <fullName evidence="3">Alpha/beta hydrolase</fullName>
    </submittedName>
</protein>
<keyword evidence="1 3" id="KW-0378">Hydrolase</keyword>
<dbReference type="PANTHER" id="PTHR48081:SF6">
    <property type="entry name" value="PEPTIDASE S9 PROLYL OLIGOPEPTIDASE CATALYTIC DOMAIN-CONTAINING PROTEIN"/>
    <property type="match status" value="1"/>
</dbReference>
<evidence type="ECO:0000256" key="1">
    <source>
        <dbReference type="ARBA" id="ARBA00022801"/>
    </source>
</evidence>
<reference evidence="3" key="1">
    <citation type="journal article" date="2012" name="PLoS ONE">
        <title>Functional metagenomics unveils a multifunctional glycosyl hydrolase from the family 43 catalysing the breakdown of plant polymers in the calf rumen.</title>
        <authorList>
            <person name="Ferrer M."/>
            <person name="Ghazi A."/>
            <person name="Beloqui A."/>
            <person name="Vieites J.M."/>
            <person name="Lopez-Cortes N."/>
            <person name="Marin-Navarro J."/>
            <person name="Nechitaylo T.Y."/>
            <person name="Guazzaroni M.E."/>
            <person name="Polaina J."/>
            <person name="Waliczek A."/>
            <person name="Chernikova T.N."/>
            <person name="Reva O.N."/>
            <person name="Golyshina O.V."/>
            <person name="Golyshin P.N."/>
        </authorList>
    </citation>
    <scope>NUCLEOTIDE SEQUENCE</scope>
</reference>
<dbReference type="PANTHER" id="PTHR48081">
    <property type="entry name" value="AB HYDROLASE SUPERFAMILY PROTEIN C4A8.06C"/>
    <property type="match status" value="1"/>
</dbReference>
<dbReference type="EMBL" id="JQ303343">
    <property type="protein sequence ID" value="AFN57708.1"/>
    <property type="molecule type" value="Genomic_DNA"/>
</dbReference>
<evidence type="ECO:0000259" key="2">
    <source>
        <dbReference type="Pfam" id="PF20434"/>
    </source>
</evidence>
<name>I6XP46_9BACT</name>
<accession>I6XP46</accession>
<dbReference type="AlphaFoldDB" id="I6XP46"/>
<dbReference type="Gene3D" id="3.40.50.1820">
    <property type="entry name" value="alpha/beta hydrolase"/>
    <property type="match status" value="1"/>
</dbReference>
<proteinExistence type="predicted"/>
<dbReference type="SUPFAM" id="SSF53474">
    <property type="entry name" value="alpha/beta-Hydrolases"/>
    <property type="match status" value="1"/>
</dbReference>
<feature type="domain" description="BD-FAE-like" evidence="2">
    <location>
        <begin position="97"/>
        <end position="277"/>
    </location>
</feature>
<dbReference type="InterPro" id="IPR049492">
    <property type="entry name" value="BD-FAE-like_dom"/>
</dbReference>
<dbReference type="InterPro" id="IPR029058">
    <property type="entry name" value="AB_hydrolase_fold"/>
</dbReference>